<keyword evidence="5 7" id="KW-1133">Transmembrane helix</keyword>
<keyword evidence="6 7" id="KW-0472">Membrane</keyword>
<keyword evidence="2" id="KW-0813">Transport</keyword>
<feature type="transmembrane region" description="Helical" evidence="7">
    <location>
        <begin position="283"/>
        <end position="310"/>
    </location>
</feature>
<evidence type="ECO:0000313" key="8">
    <source>
        <dbReference type="EMBL" id="AIZ56232.1"/>
    </source>
</evidence>
<dbReference type="PANTHER" id="PTHR43549:SF2">
    <property type="entry name" value="MULTIDRUG RESISTANCE PROTEIN NORM-RELATED"/>
    <property type="match status" value="1"/>
</dbReference>
<dbReference type="InterPro" id="IPR052031">
    <property type="entry name" value="Membrane_Transporter-Flippase"/>
</dbReference>
<name>A0A0A7LD57_9ARCH</name>
<evidence type="ECO:0000256" key="6">
    <source>
        <dbReference type="ARBA" id="ARBA00023136"/>
    </source>
</evidence>
<feature type="transmembrane region" description="Helical" evidence="7">
    <location>
        <begin position="15"/>
        <end position="36"/>
    </location>
</feature>
<feature type="transmembrane region" description="Helical" evidence="7">
    <location>
        <begin position="322"/>
        <end position="345"/>
    </location>
</feature>
<evidence type="ECO:0000256" key="1">
    <source>
        <dbReference type="ARBA" id="ARBA00004651"/>
    </source>
</evidence>
<dbReference type="GO" id="GO:0015297">
    <property type="term" value="F:antiporter activity"/>
    <property type="evidence" value="ECO:0007669"/>
    <property type="project" value="InterPro"/>
</dbReference>
<keyword evidence="3" id="KW-1003">Cell membrane</keyword>
<dbReference type="GO" id="GO:0042910">
    <property type="term" value="F:xenobiotic transmembrane transporter activity"/>
    <property type="evidence" value="ECO:0007669"/>
    <property type="project" value="InterPro"/>
</dbReference>
<dbReference type="GO" id="GO:0005886">
    <property type="term" value="C:plasma membrane"/>
    <property type="evidence" value="ECO:0007669"/>
    <property type="project" value="UniProtKB-SubCell"/>
</dbReference>
<evidence type="ECO:0000313" key="9">
    <source>
        <dbReference type="Proteomes" id="UP000030787"/>
    </source>
</evidence>
<sequence>MTKDVEVLLGNPKKAILAMAIPTTIALVAQSVTNLTDAMWVSGLGTDALAAVGIVFPLFFIMVGIGQGIGIGAAAAISKRIGADNKADADRTAAQAVAYMIVASVIVTIVLLIFLEPILRFLGTGASEETIQQCLRFARPMVMFTIVFLAVGVMSNVIRSEGAAKRSMYVVIMVAVINLIIEPFFIYDYGLGWGMTGASLATIVAEAAGIMVIIYWYIIKKDLFLKFRFRGFRFDRLIAKDIFSVGIPAAFQMIVISLVSIFMLRILLMAGGDDGVAIYSSDWRIISILTIPVMGIAMGIVPVCAAALGAERYDKIKDAYNYALKISISLMVVVMIITIIFAPQMNMAFTYSADTEHLRGGMTDFLRIAALFLPFFAMGNCAESLFQSLGMGVRSLTSTIFRNFLMIPLCYAAAVLTSGLTYIWWGASFAEIIASGLVLIWSFYVLRGFIRRRSGIDRKPSEACSN</sequence>
<dbReference type="InterPro" id="IPR002528">
    <property type="entry name" value="MATE_fam"/>
</dbReference>
<dbReference type="NCBIfam" id="TIGR00797">
    <property type="entry name" value="matE"/>
    <property type="match status" value="1"/>
</dbReference>
<feature type="transmembrane region" description="Helical" evidence="7">
    <location>
        <begin position="238"/>
        <end position="263"/>
    </location>
</feature>
<dbReference type="InterPro" id="IPR048279">
    <property type="entry name" value="MdtK-like"/>
</dbReference>
<evidence type="ECO:0000256" key="7">
    <source>
        <dbReference type="SAM" id="Phobius"/>
    </source>
</evidence>
<evidence type="ECO:0000256" key="3">
    <source>
        <dbReference type="ARBA" id="ARBA00022475"/>
    </source>
</evidence>
<accession>A0A0A7LD57</accession>
<keyword evidence="4 7" id="KW-0812">Transmembrane</keyword>
<dbReference type="Proteomes" id="UP000030787">
    <property type="component" value="Chromosome"/>
</dbReference>
<gene>
    <name evidence="8" type="primary">mdtK</name>
    <name evidence="8" type="ORF">Mpt1_c03360</name>
</gene>
<protein>
    <submittedName>
        <fullName evidence="8">MdtK protein</fullName>
    </submittedName>
</protein>
<comment type="subcellular location">
    <subcellularLocation>
        <location evidence="1">Cell membrane</location>
        <topology evidence="1">Multi-pass membrane protein</topology>
    </subcellularLocation>
</comment>
<feature type="transmembrane region" description="Helical" evidence="7">
    <location>
        <begin position="403"/>
        <end position="426"/>
    </location>
</feature>
<dbReference type="KEGG" id="mear:Mpt1_c03360"/>
<organism evidence="8 9">
    <name type="scientific">Candidatus Methanoplasma termitum</name>
    <dbReference type="NCBI Taxonomy" id="1577791"/>
    <lineage>
        <taxon>Archaea</taxon>
        <taxon>Methanobacteriati</taxon>
        <taxon>Thermoplasmatota</taxon>
        <taxon>Thermoplasmata</taxon>
        <taxon>Methanomassiliicoccales</taxon>
        <taxon>Methanomassiliicoccaceae</taxon>
        <taxon>Candidatus Methanoplasma</taxon>
    </lineage>
</organism>
<reference evidence="8 9" key="1">
    <citation type="journal article" date="2014" name="Appl. Environ. Microbiol.">
        <title>Comparative Genome Analysis of 'Candidatus Methanoplasma termitum' Indicates a New Mode of Energy Metabolism in the Seventh Order of Methanogens.</title>
        <authorList>
            <person name="Lang K."/>
            <person name="Schuldes J."/>
            <person name="Klingl A."/>
            <person name="Poehlein A."/>
            <person name="Daniel R."/>
            <person name="Brune A."/>
        </authorList>
    </citation>
    <scope>NUCLEOTIDE SEQUENCE [LARGE SCALE GENOMIC DNA]</scope>
    <source>
        <strain evidence="9">Mpt1</strain>
    </source>
</reference>
<feature type="transmembrane region" description="Helical" evidence="7">
    <location>
        <begin position="193"/>
        <end position="218"/>
    </location>
</feature>
<dbReference type="EMBL" id="CP010070">
    <property type="protein sequence ID" value="AIZ56232.1"/>
    <property type="molecule type" value="Genomic_DNA"/>
</dbReference>
<dbReference type="Pfam" id="PF01554">
    <property type="entry name" value="MatE"/>
    <property type="match status" value="2"/>
</dbReference>
<dbReference type="PANTHER" id="PTHR43549">
    <property type="entry name" value="MULTIDRUG RESISTANCE PROTEIN YPNP-RELATED"/>
    <property type="match status" value="1"/>
</dbReference>
<dbReference type="STRING" id="1577791.Mpt1_c03360"/>
<feature type="transmembrane region" description="Helical" evidence="7">
    <location>
        <begin position="432"/>
        <end position="450"/>
    </location>
</feature>
<evidence type="ECO:0000256" key="5">
    <source>
        <dbReference type="ARBA" id="ARBA00022989"/>
    </source>
</evidence>
<feature type="transmembrane region" description="Helical" evidence="7">
    <location>
        <begin position="137"/>
        <end position="157"/>
    </location>
</feature>
<feature type="transmembrane region" description="Helical" evidence="7">
    <location>
        <begin position="365"/>
        <end position="382"/>
    </location>
</feature>
<keyword evidence="9" id="KW-1185">Reference proteome</keyword>
<dbReference type="AlphaFoldDB" id="A0A0A7LD57"/>
<dbReference type="HOGENOM" id="CLU_012893_0_1_2"/>
<dbReference type="PIRSF" id="PIRSF006603">
    <property type="entry name" value="DinF"/>
    <property type="match status" value="1"/>
</dbReference>
<feature type="transmembrane region" description="Helical" evidence="7">
    <location>
        <begin position="48"/>
        <end position="75"/>
    </location>
</feature>
<feature type="transmembrane region" description="Helical" evidence="7">
    <location>
        <begin position="169"/>
        <end position="187"/>
    </location>
</feature>
<evidence type="ECO:0000256" key="2">
    <source>
        <dbReference type="ARBA" id="ARBA00022448"/>
    </source>
</evidence>
<proteinExistence type="predicted"/>
<feature type="transmembrane region" description="Helical" evidence="7">
    <location>
        <begin position="96"/>
        <end position="115"/>
    </location>
</feature>
<evidence type="ECO:0000256" key="4">
    <source>
        <dbReference type="ARBA" id="ARBA00022692"/>
    </source>
</evidence>